<sequence length="58" mass="6462">MYRSGTTNRSAPVFILCLAGSVNRRNVIYIFKQGDGQVVLEKAKKILNRMNSGMTGKK</sequence>
<evidence type="ECO:0000313" key="1">
    <source>
        <dbReference type="EMBL" id="APF17746.1"/>
    </source>
</evidence>
<dbReference type="AlphaFoldDB" id="A0A1J1C6W1"/>
<accession>A0A1J1C6W1</accession>
<organism evidence="1 2">
    <name type="scientific">Caldithrix abyssi DSM 13497</name>
    <dbReference type="NCBI Taxonomy" id="880073"/>
    <lineage>
        <taxon>Bacteria</taxon>
        <taxon>Pseudomonadati</taxon>
        <taxon>Calditrichota</taxon>
        <taxon>Calditrichia</taxon>
        <taxon>Calditrichales</taxon>
        <taxon>Calditrichaceae</taxon>
        <taxon>Caldithrix</taxon>
    </lineage>
</organism>
<name>A0A1J1C6W1_CALAY</name>
<protein>
    <submittedName>
        <fullName evidence="1">Uncharacterized protein</fullName>
    </submittedName>
</protein>
<dbReference type="Proteomes" id="UP000183868">
    <property type="component" value="Chromosome"/>
</dbReference>
<evidence type="ECO:0000313" key="2">
    <source>
        <dbReference type="Proteomes" id="UP000183868"/>
    </source>
</evidence>
<dbReference type="KEGG" id="caby:Cabys_995"/>
<proteinExistence type="predicted"/>
<dbReference type="EMBL" id="CP018099">
    <property type="protein sequence ID" value="APF17746.1"/>
    <property type="molecule type" value="Genomic_DNA"/>
</dbReference>
<reference evidence="1 2" key="1">
    <citation type="submission" date="2016-11" db="EMBL/GenBank/DDBJ databases">
        <title>Genomic analysis of Caldithrix abyssi and proposal of a novel bacterial phylum Caldithrichaeota.</title>
        <authorList>
            <person name="Kublanov I."/>
            <person name="Sigalova O."/>
            <person name="Gavrilov S."/>
            <person name="Lebedinsky A."/>
            <person name="Ivanova N."/>
            <person name="Daum C."/>
            <person name="Reddy T."/>
            <person name="Klenk H.P."/>
            <person name="Goker M."/>
            <person name="Reva O."/>
            <person name="Miroshnichenko M."/>
            <person name="Kyprides N."/>
            <person name="Woyke T."/>
            <person name="Gelfand M."/>
        </authorList>
    </citation>
    <scope>NUCLEOTIDE SEQUENCE [LARGE SCALE GENOMIC DNA]</scope>
    <source>
        <strain evidence="1 2">LF13</strain>
    </source>
</reference>
<gene>
    <name evidence="1" type="ORF">Cabys_995</name>
</gene>